<dbReference type="PANTHER" id="PTHR43244">
    <property type="match status" value="1"/>
</dbReference>
<dbReference type="OrthoDB" id="5729035at2"/>
<dbReference type="Proteomes" id="UP000037773">
    <property type="component" value="Unassembled WGS sequence"/>
</dbReference>
<dbReference type="PATRIC" id="fig|36816.3.peg.339"/>
<dbReference type="AlphaFoldDB" id="A0A0M9XAW1"/>
<dbReference type="InterPro" id="IPR036661">
    <property type="entry name" value="Luciferase-like_sf"/>
</dbReference>
<dbReference type="PANTHER" id="PTHR43244:SF1">
    <property type="entry name" value="5,10-METHYLENETETRAHYDROMETHANOPTERIN REDUCTASE"/>
    <property type="match status" value="1"/>
</dbReference>
<proteinExistence type="predicted"/>
<feature type="region of interest" description="Disordered" evidence="2">
    <location>
        <begin position="302"/>
        <end position="337"/>
    </location>
</feature>
<dbReference type="EMBL" id="LGCN01000002">
    <property type="protein sequence ID" value="KOT46457.1"/>
    <property type="molecule type" value="Genomic_DNA"/>
</dbReference>
<gene>
    <name evidence="4" type="ORF">ADK41_01550</name>
</gene>
<evidence type="ECO:0000256" key="2">
    <source>
        <dbReference type="SAM" id="MobiDB-lite"/>
    </source>
</evidence>
<protein>
    <submittedName>
        <fullName evidence="4">Oxidoreductase</fullName>
    </submittedName>
</protein>
<dbReference type="Pfam" id="PF00296">
    <property type="entry name" value="Bac_luciferase"/>
    <property type="match status" value="1"/>
</dbReference>
<organism evidence="4 5">
    <name type="scientific">Streptomyces caelestis</name>
    <dbReference type="NCBI Taxonomy" id="36816"/>
    <lineage>
        <taxon>Bacteria</taxon>
        <taxon>Bacillati</taxon>
        <taxon>Actinomycetota</taxon>
        <taxon>Actinomycetes</taxon>
        <taxon>Kitasatosporales</taxon>
        <taxon>Streptomycetaceae</taxon>
        <taxon>Streptomyces</taxon>
    </lineage>
</organism>
<dbReference type="SUPFAM" id="SSF51679">
    <property type="entry name" value="Bacterial luciferase-like"/>
    <property type="match status" value="1"/>
</dbReference>
<dbReference type="InterPro" id="IPR022526">
    <property type="entry name" value="F420_Rv3093c"/>
</dbReference>
<keyword evidence="1" id="KW-0560">Oxidoreductase</keyword>
<evidence type="ECO:0000256" key="1">
    <source>
        <dbReference type="ARBA" id="ARBA00023002"/>
    </source>
</evidence>
<evidence type="ECO:0000259" key="3">
    <source>
        <dbReference type="Pfam" id="PF00296"/>
    </source>
</evidence>
<comment type="caution">
    <text evidence="4">The sequence shown here is derived from an EMBL/GenBank/DDBJ whole genome shotgun (WGS) entry which is preliminary data.</text>
</comment>
<sequence length="337" mass="34346">MEISVVAAAREDDSPVEEPLRVAAVADRLGYGEVWLGEGPTWDAFVLATAVGRATGGVALTAGPVAVSVRDAYSLVRGAASAAAVTGRPVGVALGTSSKRVVEGVHGRPRVRPAAVLEETAAALRALLHGEPGEPVVPGSGFRRRQRPPGGPLTVAAFGDRAIATAAAHADRMLLDVVSPEQVRVLRAKLHDAAERAGRTPPRLAAWVPAAVDPDPASLTQVLRGVAGYLTVPGYREMFAAAGFGEAVDLARAGAGADTLLRALPAEAAATVGLIGAPDAVRARMEAYAAAGLDEIALVPATAGDPGGERTLTALAPERRGLSRRTPPRPSAAGPCR</sequence>
<evidence type="ECO:0000313" key="5">
    <source>
        <dbReference type="Proteomes" id="UP000037773"/>
    </source>
</evidence>
<accession>A0A0M9XAW1</accession>
<evidence type="ECO:0000313" key="4">
    <source>
        <dbReference type="EMBL" id="KOT46457.1"/>
    </source>
</evidence>
<dbReference type="GO" id="GO:0016705">
    <property type="term" value="F:oxidoreductase activity, acting on paired donors, with incorporation or reduction of molecular oxygen"/>
    <property type="evidence" value="ECO:0007669"/>
    <property type="project" value="InterPro"/>
</dbReference>
<dbReference type="InterPro" id="IPR011251">
    <property type="entry name" value="Luciferase-like_dom"/>
</dbReference>
<feature type="domain" description="Luciferase-like" evidence="3">
    <location>
        <begin position="6"/>
        <end position="294"/>
    </location>
</feature>
<keyword evidence="5" id="KW-1185">Reference proteome</keyword>
<dbReference type="Gene3D" id="3.20.20.30">
    <property type="entry name" value="Luciferase-like domain"/>
    <property type="match status" value="1"/>
</dbReference>
<reference evidence="4 5" key="1">
    <citation type="submission" date="2015-07" db="EMBL/GenBank/DDBJ databases">
        <authorList>
            <person name="Noorani M."/>
        </authorList>
    </citation>
    <scope>NUCLEOTIDE SEQUENCE [LARGE SCALE GENOMIC DNA]</scope>
    <source>
        <strain evidence="4 5">NRRL B-24567</strain>
    </source>
</reference>
<name>A0A0M9XAW1_9ACTN</name>
<dbReference type="NCBIfam" id="TIGR03841">
    <property type="entry name" value="F420_Rv3093c"/>
    <property type="match status" value="1"/>
</dbReference>
<dbReference type="InterPro" id="IPR050564">
    <property type="entry name" value="F420-G6PD/mer"/>
</dbReference>
<dbReference type="RefSeq" id="WP_051843138.1">
    <property type="nucleotide sequence ID" value="NZ_LGCN01000002.1"/>
</dbReference>